<evidence type="ECO:0000313" key="2">
    <source>
        <dbReference type="Proteomes" id="UP001304300"/>
    </source>
</evidence>
<dbReference type="NCBIfam" id="NF035939">
    <property type="entry name" value="TIM_EboE"/>
    <property type="match status" value="1"/>
</dbReference>
<organism evidence="1 2">
    <name type="scientific">Rubellicoccus peritrichatus</name>
    <dbReference type="NCBI Taxonomy" id="3080537"/>
    <lineage>
        <taxon>Bacteria</taxon>
        <taxon>Pseudomonadati</taxon>
        <taxon>Verrucomicrobiota</taxon>
        <taxon>Opitutia</taxon>
        <taxon>Puniceicoccales</taxon>
        <taxon>Cerasicoccaceae</taxon>
        <taxon>Rubellicoccus</taxon>
    </lineage>
</organism>
<gene>
    <name evidence="1" type="primary">eboE</name>
    <name evidence="1" type="ORF">RZN69_00220</name>
</gene>
<keyword evidence="2" id="KW-1185">Reference proteome</keyword>
<dbReference type="RefSeq" id="WP_317833975.1">
    <property type="nucleotide sequence ID" value="NZ_CP136920.1"/>
</dbReference>
<dbReference type="SUPFAM" id="SSF51658">
    <property type="entry name" value="Xylose isomerase-like"/>
    <property type="match status" value="1"/>
</dbReference>
<accession>A0AAQ3QTM7</accession>
<evidence type="ECO:0000313" key="1">
    <source>
        <dbReference type="EMBL" id="WOO41491.1"/>
    </source>
</evidence>
<dbReference type="EMBL" id="CP136920">
    <property type="protein sequence ID" value="WOO41491.1"/>
    <property type="molecule type" value="Genomic_DNA"/>
</dbReference>
<sequence>MRLAHDSHLAYCTNIHRGEDWKETFAGLERYTLEVRQQVCPADSPYAIGLRLSAKAAKELSDPTTLLQFQRWLEKHNCYVFTINGFPYGSFHDTRVKEQVYAPDWQTTERLHYTNQLFEILAQLLPSGVSGSVSTVPCSFKDFIDNSAQVDAIRKNLISCVDHIAKLSERHGCDLHLGLEPEPLGFLETTEEALNFFETIHRAAPNSDLIRQHLGINYDTCHMAIQYEEPRVSLNLLRAHDIRLSKLHLSSALKVKPTPTVQTRLADFIDTVYLHQVVARSSDGNLTRYTDLDQALDSARDQTEADEEWRIHFHVPLHTKPDGELRTTKDHLLGVLDALAEDPSMCSHLEFETYTWEVLPAAMKTPNVVSQLTAEYDWCLNALAERGLNQYSIPE</sequence>
<dbReference type="Proteomes" id="UP001304300">
    <property type="component" value="Chromosome"/>
</dbReference>
<dbReference type="InterPro" id="IPR036237">
    <property type="entry name" value="Xyl_isomerase-like_sf"/>
</dbReference>
<dbReference type="KEGG" id="puo:RZN69_00220"/>
<dbReference type="AlphaFoldDB" id="A0AAQ3QTM7"/>
<protein>
    <submittedName>
        <fullName evidence="1">Metabolite traffic protein EboE</fullName>
    </submittedName>
</protein>
<proteinExistence type="predicted"/>
<name>A0AAQ3QTM7_9BACT</name>
<dbReference type="Gene3D" id="3.20.20.150">
    <property type="entry name" value="Divalent-metal-dependent TIM barrel enzymes"/>
    <property type="match status" value="1"/>
</dbReference>
<reference evidence="1 2" key="1">
    <citation type="submission" date="2023-10" db="EMBL/GenBank/DDBJ databases">
        <title>Rubellicoccus peritrichatus gen. nov., sp. nov., isolated from an algae of coral reef tank.</title>
        <authorList>
            <person name="Luo J."/>
        </authorList>
    </citation>
    <scope>NUCLEOTIDE SEQUENCE [LARGE SCALE GENOMIC DNA]</scope>
    <source>
        <strain evidence="1 2">CR14</strain>
    </source>
</reference>